<proteinExistence type="predicted"/>
<keyword evidence="3" id="KW-1185">Reference proteome</keyword>
<protein>
    <submittedName>
        <fullName evidence="2">Uncharacterized protein</fullName>
    </submittedName>
</protein>
<feature type="compositionally biased region" description="Polar residues" evidence="1">
    <location>
        <begin position="94"/>
        <end position="122"/>
    </location>
</feature>
<sequence length="362" mass="41952">MVQLAEKTQKSKVLSIKMKIATKHVDDIDNERNIVKSCLSGINQYPLRLVETPNSLFTVSVRQQLSDKLQLVFVMPNQIECVSGSEDFPKQGGETDQQSNPKPKTETDQQLNPNTKTYQKGNEASALKKGKGKVIDDEEEEELSNSENLVRKKRDIELHDLYAIRKKLEAEEVKVKNAKIVVETLKALFPRWSMKRIQKEAIDEPSIYWLEPSISFDLVNDVENQFDFPITPRAFLFECFENIEKSLIFVVVKPGFPVQTEDFVNIKFKGFIGSNHVLDEFSLLGLPFMNTYHWISLFHIITKEEKKYEPTIAHLKRMLICYIHEITKMDVEIESVLKKRPILNPEEQTKDVQKLKIEIIRK</sequence>
<reference evidence="2" key="1">
    <citation type="submission" date="2023-04" db="EMBL/GenBank/DDBJ databases">
        <authorList>
            <person name="Vijverberg K."/>
            <person name="Xiong W."/>
            <person name="Schranz E."/>
        </authorList>
    </citation>
    <scope>NUCLEOTIDE SEQUENCE</scope>
</reference>
<gene>
    <name evidence="2" type="ORF">LSALG_LOCUS16265</name>
</gene>
<accession>A0AA35YLJ9</accession>
<evidence type="ECO:0000313" key="2">
    <source>
        <dbReference type="EMBL" id="CAI9276276.1"/>
    </source>
</evidence>
<dbReference type="EMBL" id="OX465079">
    <property type="protein sequence ID" value="CAI9276276.1"/>
    <property type="molecule type" value="Genomic_DNA"/>
</dbReference>
<name>A0AA35YLJ9_LACSI</name>
<dbReference type="Proteomes" id="UP001177003">
    <property type="component" value="Chromosome 3"/>
</dbReference>
<evidence type="ECO:0000313" key="3">
    <source>
        <dbReference type="Proteomes" id="UP001177003"/>
    </source>
</evidence>
<feature type="region of interest" description="Disordered" evidence="1">
    <location>
        <begin position="84"/>
        <end position="146"/>
    </location>
</feature>
<dbReference type="AlphaFoldDB" id="A0AA35YLJ9"/>
<organism evidence="2 3">
    <name type="scientific">Lactuca saligna</name>
    <name type="common">Willowleaf lettuce</name>
    <dbReference type="NCBI Taxonomy" id="75948"/>
    <lineage>
        <taxon>Eukaryota</taxon>
        <taxon>Viridiplantae</taxon>
        <taxon>Streptophyta</taxon>
        <taxon>Embryophyta</taxon>
        <taxon>Tracheophyta</taxon>
        <taxon>Spermatophyta</taxon>
        <taxon>Magnoliopsida</taxon>
        <taxon>eudicotyledons</taxon>
        <taxon>Gunneridae</taxon>
        <taxon>Pentapetalae</taxon>
        <taxon>asterids</taxon>
        <taxon>campanulids</taxon>
        <taxon>Asterales</taxon>
        <taxon>Asteraceae</taxon>
        <taxon>Cichorioideae</taxon>
        <taxon>Cichorieae</taxon>
        <taxon>Lactucinae</taxon>
        <taxon>Lactuca</taxon>
    </lineage>
</organism>
<evidence type="ECO:0000256" key="1">
    <source>
        <dbReference type="SAM" id="MobiDB-lite"/>
    </source>
</evidence>